<proteinExistence type="predicted"/>
<evidence type="ECO:0000313" key="2">
    <source>
        <dbReference type="EMBL" id="PBK79626.1"/>
    </source>
</evidence>
<accession>A0A2H3CWE1</accession>
<feature type="chain" id="PRO_5013796450" evidence="1">
    <location>
        <begin position="22"/>
        <end position="195"/>
    </location>
</feature>
<reference evidence="3" key="1">
    <citation type="journal article" date="2017" name="Nat. Ecol. Evol.">
        <title>Genome expansion and lineage-specific genetic innovations in the forest pathogenic fungi Armillaria.</title>
        <authorList>
            <person name="Sipos G."/>
            <person name="Prasanna A.N."/>
            <person name="Walter M.C."/>
            <person name="O'Connor E."/>
            <person name="Balint B."/>
            <person name="Krizsan K."/>
            <person name="Kiss B."/>
            <person name="Hess J."/>
            <person name="Varga T."/>
            <person name="Slot J."/>
            <person name="Riley R."/>
            <person name="Boka B."/>
            <person name="Rigling D."/>
            <person name="Barry K."/>
            <person name="Lee J."/>
            <person name="Mihaltcheva S."/>
            <person name="LaButti K."/>
            <person name="Lipzen A."/>
            <person name="Waldron R."/>
            <person name="Moloney N.M."/>
            <person name="Sperisen C."/>
            <person name="Kredics L."/>
            <person name="Vagvoelgyi C."/>
            <person name="Patrignani A."/>
            <person name="Fitzpatrick D."/>
            <person name="Nagy I."/>
            <person name="Doyle S."/>
            <person name="Anderson J.B."/>
            <person name="Grigoriev I.V."/>
            <person name="Gueldener U."/>
            <person name="Muensterkoetter M."/>
            <person name="Nagy L.G."/>
        </authorList>
    </citation>
    <scope>NUCLEOTIDE SEQUENCE [LARGE SCALE GENOMIC DNA]</scope>
    <source>
        <strain evidence="3">Ar21-2</strain>
    </source>
</reference>
<keyword evidence="1" id="KW-0732">Signal</keyword>
<feature type="signal peptide" evidence="1">
    <location>
        <begin position="1"/>
        <end position="21"/>
    </location>
</feature>
<dbReference type="EMBL" id="KZ293767">
    <property type="protein sequence ID" value="PBK79626.1"/>
    <property type="molecule type" value="Genomic_DNA"/>
</dbReference>
<keyword evidence="3" id="KW-1185">Reference proteome</keyword>
<sequence>MVVVIAASAILSAVICSLVYAKEEFCKEDGKSLLSEELGVEVDDLVDLVEGEFDEEEDGDGVEGELFFGGHARRQGWLGDELVLRDIMKGKCSACFFLRFFYPGGVVRDEAKNEKKQYPCGTEESGKDYDDDSSGVELVDRPDGWHPGVIRESFELIVKPGLGMNKQAQSEGCFAFGQSPLDAASLLLFQVRCNA</sequence>
<evidence type="ECO:0000256" key="1">
    <source>
        <dbReference type="SAM" id="SignalP"/>
    </source>
</evidence>
<evidence type="ECO:0000313" key="3">
    <source>
        <dbReference type="Proteomes" id="UP000217790"/>
    </source>
</evidence>
<dbReference type="Proteomes" id="UP000217790">
    <property type="component" value="Unassembled WGS sequence"/>
</dbReference>
<organism evidence="2 3">
    <name type="scientific">Armillaria gallica</name>
    <name type="common">Bulbous honey fungus</name>
    <name type="synonym">Armillaria bulbosa</name>
    <dbReference type="NCBI Taxonomy" id="47427"/>
    <lineage>
        <taxon>Eukaryota</taxon>
        <taxon>Fungi</taxon>
        <taxon>Dikarya</taxon>
        <taxon>Basidiomycota</taxon>
        <taxon>Agaricomycotina</taxon>
        <taxon>Agaricomycetes</taxon>
        <taxon>Agaricomycetidae</taxon>
        <taxon>Agaricales</taxon>
        <taxon>Marasmiineae</taxon>
        <taxon>Physalacriaceae</taxon>
        <taxon>Armillaria</taxon>
    </lineage>
</organism>
<name>A0A2H3CWE1_ARMGA</name>
<dbReference type="AlphaFoldDB" id="A0A2H3CWE1"/>
<protein>
    <submittedName>
        <fullName evidence="2">Uncharacterized protein</fullName>
    </submittedName>
</protein>
<gene>
    <name evidence="2" type="ORF">ARMGADRAFT_1040654</name>
</gene>
<dbReference type="InParanoid" id="A0A2H3CWE1"/>